<name>A0A9P8RJJ4_9PEZI</name>
<dbReference type="GeneID" id="70132852"/>
<feature type="signal peptide" evidence="2">
    <location>
        <begin position="1"/>
        <end position="22"/>
    </location>
</feature>
<dbReference type="RefSeq" id="XP_045953743.1">
    <property type="nucleotide sequence ID" value="XM_046103961.1"/>
</dbReference>
<evidence type="ECO:0000256" key="2">
    <source>
        <dbReference type="SAM" id="SignalP"/>
    </source>
</evidence>
<evidence type="ECO:0000256" key="1">
    <source>
        <dbReference type="SAM" id="MobiDB-lite"/>
    </source>
</evidence>
<dbReference type="EMBL" id="JAGPXC010000009">
    <property type="protein sequence ID" value="KAH6647229.1"/>
    <property type="molecule type" value="Genomic_DNA"/>
</dbReference>
<organism evidence="3 4">
    <name type="scientific">Truncatella angustata</name>
    <dbReference type="NCBI Taxonomy" id="152316"/>
    <lineage>
        <taxon>Eukaryota</taxon>
        <taxon>Fungi</taxon>
        <taxon>Dikarya</taxon>
        <taxon>Ascomycota</taxon>
        <taxon>Pezizomycotina</taxon>
        <taxon>Sordariomycetes</taxon>
        <taxon>Xylariomycetidae</taxon>
        <taxon>Amphisphaeriales</taxon>
        <taxon>Sporocadaceae</taxon>
        <taxon>Truncatella</taxon>
    </lineage>
</organism>
<protein>
    <recommendedName>
        <fullName evidence="5">Apple domain-containing protein</fullName>
    </recommendedName>
</protein>
<feature type="region of interest" description="Disordered" evidence="1">
    <location>
        <begin position="206"/>
        <end position="236"/>
    </location>
</feature>
<feature type="chain" id="PRO_5040335928" description="Apple domain-containing protein" evidence="2">
    <location>
        <begin position="23"/>
        <end position="325"/>
    </location>
</feature>
<dbReference type="OrthoDB" id="10644687at2759"/>
<dbReference type="AlphaFoldDB" id="A0A9P8RJJ4"/>
<evidence type="ECO:0000313" key="3">
    <source>
        <dbReference type="EMBL" id="KAH6647229.1"/>
    </source>
</evidence>
<evidence type="ECO:0000313" key="4">
    <source>
        <dbReference type="Proteomes" id="UP000758603"/>
    </source>
</evidence>
<reference evidence="3" key="1">
    <citation type="journal article" date="2021" name="Nat. Commun.">
        <title>Genetic determinants of endophytism in the Arabidopsis root mycobiome.</title>
        <authorList>
            <person name="Mesny F."/>
            <person name="Miyauchi S."/>
            <person name="Thiergart T."/>
            <person name="Pickel B."/>
            <person name="Atanasova L."/>
            <person name="Karlsson M."/>
            <person name="Huettel B."/>
            <person name="Barry K.W."/>
            <person name="Haridas S."/>
            <person name="Chen C."/>
            <person name="Bauer D."/>
            <person name="Andreopoulos W."/>
            <person name="Pangilinan J."/>
            <person name="LaButti K."/>
            <person name="Riley R."/>
            <person name="Lipzen A."/>
            <person name="Clum A."/>
            <person name="Drula E."/>
            <person name="Henrissat B."/>
            <person name="Kohler A."/>
            <person name="Grigoriev I.V."/>
            <person name="Martin F.M."/>
            <person name="Hacquard S."/>
        </authorList>
    </citation>
    <scope>NUCLEOTIDE SEQUENCE</scope>
    <source>
        <strain evidence="3">MPI-SDFR-AT-0073</strain>
    </source>
</reference>
<proteinExistence type="predicted"/>
<sequence length="325" mass="32985">MFFTTLVSAGLTAFAFTNTATAIAVRSGDVCKGGPYTAYSALSHYPAAQTYCSSAYAASAVTTYVTTTLTTEALATITVTELSTVIPTSSVSPAKAKRGKCRGTPASQSVPVYSANSTAYHIPQSTGYHVAQSSSSAKKADLLSSLISGPSSVAKAACSCLVGTTVTVTATSTALYSSVATAPAQVSGTATVTTVLTVTEAVSTTSESSSSSSSTVSSTSTTSSAAATPTCSSETTQYQTDNDLVWEITSNSLYGATDSNSLSRSEQPDLSSCLEACSVYQDCAYAIFVADESYGAAHQCYFLSSSDAGFGTGYCGVDTARLIAA</sequence>
<dbReference type="Proteomes" id="UP000758603">
    <property type="component" value="Unassembled WGS sequence"/>
</dbReference>
<accession>A0A9P8RJJ4</accession>
<comment type="caution">
    <text evidence="3">The sequence shown here is derived from an EMBL/GenBank/DDBJ whole genome shotgun (WGS) entry which is preliminary data.</text>
</comment>
<gene>
    <name evidence="3" type="ORF">BKA67DRAFT_582027</name>
</gene>
<keyword evidence="4" id="KW-1185">Reference proteome</keyword>
<evidence type="ECO:0008006" key="5">
    <source>
        <dbReference type="Google" id="ProtNLM"/>
    </source>
</evidence>
<keyword evidence="2" id="KW-0732">Signal</keyword>